<feature type="transmembrane region" description="Helical" evidence="5">
    <location>
        <begin position="232"/>
        <end position="251"/>
    </location>
</feature>
<dbReference type="EMBL" id="CADCUR010000230">
    <property type="protein sequence ID" value="CAA9414141.1"/>
    <property type="molecule type" value="Genomic_DNA"/>
</dbReference>
<dbReference type="Pfam" id="PF01925">
    <property type="entry name" value="TauE"/>
    <property type="match status" value="1"/>
</dbReference>
<protein>
    <recommendedName>
        <fullName evidence="5">Probable membrane transporter protein</fullName>
    </recommendedName>
</protein>
<name>A0A6J4PFA7_9BACT</name>
<evidence type="ECO:0000256" key="3">
    <source>
        <dbReference type="ARBA" id="ARBA00022989"/>
    </source>
</evidence>
<dbReference type="InterPro" id="IPR051598">
    <property type="entry name" value="TSUP/Inactive_protease-like"/>
</dbReference>
<comment type="similarity">
    <text evidence="5">Belongs to the 4-toluene sulfonate uptake permease (TSUP) (TC 2.A.102) family.</text>
</comment>
<comment type="subcellular location">
    <subcellularLocation>
        <location evidence="5">Cell membrane</location>
        <topology evidence="5">Multi-pass membrane protein</topology>
    </subcellularLocation>
    <subcellularLocation>
        <location evidence="1">Membrane</location>
        <topology evidence="1">Multi-pass membrane protein</topology>
    </subcellularLocation>
</comment>
<feature type="transmembrane region" description="Helical" evidence="5">
    <location>
        <begin position="34"/>
        <end position="60"/>
    </location>
</feature>
<keyword evidence="5" id="KW-1003">Cell membrane</keyword>
<proteinExistence type="inferred from homology"/>
<evidence type="ECO:0000313" key="6">
    <source>
        <dbReference type="EMBL" id="CAA9414141.1"/>
    </source>
</evidence>
<evidence type="ECO:0000256" key="5">
    <source>
        <dbReference type="RuleBase" id="RU363041"/>
    </source>
</evidence>
<dbReference type="PANTHER" id="PTHR43701">
    <property type="entry name" value="MEMBRANE TRANSPORTER PROTEIN MJ0441-RELATED"/>
    <property type="match status" value="1"/>
</dbReference>
<feature type="transmembrane region" description="Helical" evidence="5">
    <location>
        <begin position="72"/>
        <end position="90"/>
    </location>
</feature>
<accession>A0A6J4PFA7</accession>
<keyword evidence="4 5" id="KW-0472">Membrane</keyword>
<feature type="transmembrane region" description="Helical" evidence="5">
    <location>
        <begin position="96"/>
        <end position="113"/>
    </location>
</feature>
<reference evidence="6" key="1">
    <citation type="submission" date="2020-02" db="EMBL/GenBank/DDBJ databases">
        <authorList>
            <person name="Meier V. D."/>
        </authorList>
    </citation>
    <scope>NUCLEOTIDE SEQUENCE</scope>
    <source>
        <strain evidence="6">AVDCRST_MAG74</strain>
    </source>
</reference>
<dbReference type="GO" id="GO:0005886">
    <property type="term" value="C:plasma membrane"/>
    <property type="evidence" value="ECO:0007669"/>
    <property type="project" value="UniProtKB-SubCell"/>
</dbReference>
<evidence type="ECO:0000256" key="1">
    <source>
        <dbReference type="ARBA" id="ARBA00004141"/>
    </source>
</evidence>
<keyword evidence="3 5" id="KW-1133">Transmembrane helix</keyword>
<keyword evidence="2 5" id="KW-0812">Transmembrane</keyword>
<dbReference type="PANTHER" id="PTHR43701:SF5">
    <property type="entry name" value="MEMBRANE TRANSPORTER PROTEIN-RELATED"/>
    <property type="match status" value="1"/>
</dbReference>
<gene>
    <name evidence="6" type="ORF">AVDCRST_MAG74-2490</name>
</gene>
<sequence length="252" mass="26620">MTEVFLIAFLIFAAAMLYSSVGHGGASGYLAVMALFSFASTTMRPVALVLNICVSSIAAFKFWRNGFFSWRKFYPFAVASIPFAFVGGSLNLPAPFFKPIIGVVLLAAAFLLVRREKTVEELENANEKPISIAVALLCGAALGLLSGLTGVGGGIFLSPLLLFMKWTDVRQTAAISAMFILVNSVAGLGANLSQSNIAVLPSPMVFSLFAAAAVMGGLLGATFGVNRKQSTLLLRRLLAIVLLIAALKMLFG</sequence>
<dbReference type="InterPro" id="IPR002781">
    <property type="entry name" value="TM_pro_TauE-like"/>
</dbReference>
<evidence type="ECO:0000256" key="4">
    <source>
        <dbReference type="ARBA" id="ARBA00023136"/>
    </source>
</evidence>
<evidence type="ECO:0000256" key="2">
    <source>
        <dbReference type="ARBA" id="ARBA00022692"/>
    </source>
</evidence>
<feature type="transmembrane region" description="Helical" evidence="5">
    <location>
        <begin position="204"/>
        <end position="226"/>
    </location>
</feature>
<organism evidence="6">
    <name type="scientific">uncultured Pyrinomonadaceae bacterium</name>
    <dbReference type="NCBI Taxonomy" id="2283094"/>
    <lineage>
        <taxon>Bacteria</taxon>
        <taxon>Pseudomonadati</taxon>
        <taxon>Acidobacteriota</taxon>
        <taxon>Blastocatellia</taxon>
        <taxon>Blastocatellales</taxon>
        <taxon>Pyrinomonadaceae</taxon>
        <taxon>environmental samples</taxon>
    </lineage>
</organism>
<feature type="transmembrane region" description="Helical" evidence="5">
    <location>
        <begin position="134"/>
        <end position="161"/>
    </location>
</feature>
<dbReference type="AlphaFoldDB" id="A0A6J4PFA7"/>